<comment type="similarity">
    <text evidence="8">Belongs to the radical SAM superfamily. Lipoyl synthase family.</text>
</comment>
<feature type="binding site" evidence="8">
    <location>
        <position position="68"/>
    </location>
    <ligand>
        <name>[4Fe-4S] cluster</name>
        <dbReference type="ChEBI" id="CHEBI:49883"/>
        <label>2</label>
        <note>4Fe-4S-S-AdoMet</note>
    </ligand>
</feature>
<dbReference type="PATRIC" id="fig|304371.9.peg.1752"/>
<dbReference type="GO" id="GO:0046872">
    <property type="term" value="F:metal ion binding"/>
    <property type="evidence" value="ECO:0007669"/>
    <property type="project" value="UniProtKB-KW"/>
</dbReference>
<dbReference type="OrthoDB" id="145957at2157"/>
<dbReference type="PANTHER" id="PTHR10949">
    <property type="entry name" value="LIPOYL SYNTHASE"/>
    <property type="match status" value="1"/>
</dbReference>
<keyword evidence="1 8" id="KW-0004">4Fe-4S</keyword>
<evidence type="ECO:0000256" key="8">
    <source>
        <dbReference type="HAMAP-Rule" id="MF_00206"/>
    </source>
</evidence>
<dbReference type="InterPro" id="IPR003698">
    <property type="entry name" value="Lipoyl_synth"/>
</dbReference>
<evidence type="ECO:0000313" key="11">
    <source>
        <dbReference type="Proteomes" id="UP000001882"/>
    </source>
</evidence>
<evidence type="ECO:0000256" key="5">
    <source>
        <dbReference type="ARBA" id="ARBA00023004"/>
    </source>
</evidence>
<feature type="domain" description="Radical SAM core" evidence="9">
    <location>
        <begin position="50"/>
        <end position="268"/>
    </location>
</feature>
<evidence type="ECO:0000256" key="1">
    <source>
        <dbReference type="ARBA" id="ARBA00022485"/>
    </source>
</evidence>
<evidence type="ECO:0000259" key="9">
    <source>
        <dbReference type="PROSITE" id="PS51918"/>
    </source>
</evidence>
<feature type="binding site" evidence="8">
    <location>
        <position position="49"/>
    </location>
    <ligand>
        <name>[4Fe-4S] cluster</name>
        <dbReference type="ChEBI" id="CHEBI:49883"/>
        <label>1</label>
    </ligand>
</feature>
<dbReference type="InterPro" id="IPR058240">
    <property type="entry name" value="rSAM_sf"/>
</dbReference>
<dbReference type="SFLD" id="SFLDF00271">
    <property type="entry name" value="lipoyl_synthase"/>
    <property type="match status" value="1"/>
</dbReference>
<dbReference type="Proteomes" id="UP000001882">
    <property type="component" value="Chromosome"/>
</dbReference>
<dbReference type="AlphaFoldDB" id="D1YZB6"/>
<proteinExistence type="inferred from homology"/>
<comment type="function">
    <text evidence="8">Catalyzes the radical-mediated insertion of two sulfur atoms into the C-6 and C-8 positions of the octanoyl moiety bound to the lipoyl domains of lipoate-dependent enzymes, thereby converting the octanoylated domains into lipoylated derivatives.</text>
</comment>
<dbReference type="GeneID" id="8682675"/>
<evidence type="ECO:0000256" key="4">
    <source>
        <dbReference type="ARBA" id="ARBA00022723"/>
    </source>
</evidence>
<evidence type="ECO:0000256" key="6">
    <source>
        <dbReference type="ARBA" id="ARBA00023014"/>
    </source>
</evidence>
<reference evidence="10 11" key="2">
    <citation type="journal article" date="2008" name="Int. J. Syst. Evol. Microbiol.">
        <title>Methanocella paludicola gen. nov., sp. nov., a methane-producing archaeon, the first isolate of the lineage 'Rice Cluster I', and proposal of the new archaeal order Methanocellales ord. nov.</title>
        <authorList>
            <person name="Sakai S."/>
            <person name="Imachi H."/>
            <person name="Hanada S."/>
            <person name="Ohashi A."/>
            <person name="Harada H."/>
            <person name="Kamagata Y."/>
        </authorList>
    </citation>
    <scope>NUCLEOTIDE SEQUENCE [LARGE SCALE GENOMIC DNA]</scope>
    <source>
        <strain evidence="11">DSM 17711 / JCM 13418 / NBRC 101707 / SANAE</strain>
    </source>
</reference>
<dbReference type="PANTHER" id="PTHR10949:SF0">
    <property type="entry name" value="LIPOYL SYNTHASE, MITOCHONDRIAL"/>
    <property type="match status" value="1"/>
</dbReference>
<gene>
    <name evidence="8 10" type="primary">lipA</name>
    <name evidence="10" type="ordered locus">MCP_1716</name>
</gene>
<feature type="binding site" evidence="8">
    <location>
        <position position="64"/>
    </location>
    <ligand>
        <name>[4Fe-4S] cluster</name>
        <dbReference type="ChEBI" id="CHEBI:49883"/>
        <label>2</label>
        <note>4Fe-4S-S-AdoMet</note>
    </ligand>
</feature>
<dbReference type="NCBIfam" id="NF009544">
    <property type="entry name" value="PRK12928.1"/>
    <property type="match status" value="1"/>
</dbReference>
<dbReference type="Pfam" id="PF04055">
    <property type="entry name" value="Radical_SAM"/>
    <property type="match status" value="1"/>
</dbReference>
<dbReference type="SMART" id="SM00729">
    <property type="entry name" value="Elp3"/>
    <property type="match status" value="1"/>
</dbReference>
<organism evidence="10 11">
    <name type="scientific">Methanocella paludicola (strain DSM 17711 / JCM 13418 / NBRC 101707 / SANAE)</name>
    <dbReference type="NCBI Taxonomy" id="304371"/>
    <lineage>
        <taxon>Archaea</taxon>
        <taxon>Methanobacteriati</taxon>
        <taxon>Methanobacteriota</taxon>
        <taxon>Stenosarchaea group</taxon>
        <taxon>Methanomicrobia</taxon>
        <taxon>Methanocellales</taxon>
        <taxon>Methanocellaceae</taxon>
        <taxon>Methanocella</taxon>
    </lineage>
</organism>
<sequence length="289" mass="32669">MQEFSPQKPGWLKVRPPKTEKYHIVKKTLADLGLNTVCTSAKCPNTFECWDRGSLTFMILGNVCTRACRFCAVAHARRGQELDPEEPALVAEAAHRLGLSYVVITSVDRDDLDDYGAEHYVACIQEIKKRNPGARVEAIIPDFSGNVYYLRKVIDAGPDVIAHNVETVERTSPTVRDRRAGYYRSIDVLRNVKRYEPGVKTKSSIMLGLGEEEDEVKETIRRMHEARVDVLTMGQYLCPGETCLPVQRYVPPEEFERLKDFAESLGFGAVAAGPFVRSSYRAADYFRER</sequence>
<dbReference type="NCBIfam" id="NF004019">
    <property type="entry name" value="PRK05481.1"/>
    <property type="match status" value="1"/>
</dbReference>
<dbReference type="CDD" id="cd01335">
    <property type="entry name" value="Radical_SAM"/>
    <property type="match status" value="1"/>
</dbReference>
<feature type="binding site" evidence="8">
    <location>
        <position position="279"/>
    </location>
    <ligand>
        <name>[4Fe-4S] cluster</name>
        <dbReference type="ChEBI" id="CHEBI:49883"/>
        <label>1</label>
    </ligand>
</feature>
<feature type="binding site" evidence="8">
    <location>
        <position position="43"/>
    </location>
    <ligand>
        <name>[4Fe-4S] cluster</name>
        <dbReference type="ChEBI" id="CHEBI:49883"/>
        <label>1</label>
    </ligand>
</feature>
<dbReference type="HAMAP" id="MF_00206">
    <property type="entry name" value="Lipoyl_synth"/>
    <property type="match status" value="1"/>
</dbReference>
<dbReference type="GO" id="GO:0051539">
    <property type="term" value="F:4 iron, 4 sulfur cluster binding"/>
    <property type="evidence" value="ECO:0007669"/>
    <property type="project" value="UniProtKB-UniRule"/>
</dbReference>
<comment type="catalytic activity">
    <reaction evidence="7 8">
        <text>[[Fe-S] cluster scaffold protein carrying a second [4Fe-4S](2+) cluster] + N(6)-octanoyl-L-lysyl-[protein] + 2 oxidized [2Fe-2S]-[ferredoxin] + 2 S-adenosyl-L-methionine + 4 H(+) = [[Fe-S] cluster scaffold protein] + N(6)-[(R)-dihydrolipoyl]-L-lysyl-[protein] + 4 Fe(3+) + 2 hydrogen sulfide + 2 5'-deoxyadenosine + 2 L-methionine + 2 reduced [2Fe-2S]-[ferredoxin]</text>
        <dbReference type="Rhea" id="RHEA:16585"/>
        <dbReference type="Rhea" id="RHEA-COMP:9928"/>
        <dbReference type="Rhea" id="RHEA-COMP:10000"/>
        <dbReference type="Rhea" id="RHEA-COMP:10001"/>
        <dbReference type="Rhea" id="RHEA-COMP:10475"/>
        <dbReference type="Rhea" id="RHEA-COMP:14568"/>
        <dbReference type="Rhea" id="RHEA-COMP:14569"/>
        <dbReference type="ChEBI" id="CHEBI:15378"/>
        <dbReference type="ChEBI" id="CHEBI:17319"/>
        <dbReference type="ChEBI" id="CHEBI:29034"/>
        <dbReference type="ChEBI" id="CHEBI:29919"/>
        <dbReference type="ChEBI" id="CHEBI:33722"/>
        <dbReference type="ChEBI" id="CHEBI:33737"/>
        <dbReference type="ChEBI" id="CHEBI:33738"/>
        <dbReference type="ChEBI" id="CHEBI:57844"/>
        <dbReference type="ChEBI" id="CHEBI:59789"/>
        <dbReference type="ChEBI" id="CHEBI:78809"/>
        <dbReference type="ChEBI" id="CHEBI:83100"/>
        <dbReference type="EC" id="2.8.1.8"/>
    </reaction>
</comment>
<dbReference type="GO" id="GO:0016992">
    <property type="term" value="F:lipoate synthase activity"/>
    <property type="evidence" value="ECO:0007669"/>
    <property type="project" value="UniProtKB-UniRule"/>
</dbReference>
<comment type="cofactor">
    <cofactor evidence="8">
        <name>[4Fe-4S] cluster</name>
        <dbReference type="ChEBI" id="CHEBI:49883"/>
    </cofactor>
    <text evidence="8">Binds 2 [4Fe-4S] clusters per subunit. One cluster is coordinated with 3 cysteines and an exchangeable S-adenosyl-L-methionine.</text>
</comment>
<dbReference type="GO" id="GO:0005737">
    <property type="term" value="C:cytoplasm"/>
    <property type="evidence" value="ECO:0007669"/>
    <property type="project" value="UniProtKB-SubCell"/>
</dbReference>
<evidence type="ECO:0000256" key="7">
    <source>
        <dbReference type="ARBA" id="ARBA00047326"/>
    </source>
</evidence>
<dbReference type="EC" id="2.8.1.8" evidence="8"/>
<dbReference type="RefSeq" id="WP_012900467.1">
    <property type="nucleotide sequence ID" value="NC_013665.1"/>
</dbReference>
<keyword evidence="4 8" id="KW-0479">Metal-binding</keyword>
<evidence type="ECO:0000256" key="2">
    <source>
        <dbReference type="ARBA" id="ARBA00022679"/>
    </source>
</evidence>
<keyword evidence="5 8" id="KW-0408">Iron</keyword>
<keyword evidence="8" id="KW-0963">Cytoplasm</keyword>
<dbReference type="PIRSF" id="PIRSF005963">
    <property type="entry name" value="Lipoyl_synth"/>
    <property type="match status" value="1"/>
</dbReference>
<dbReference type="InterPro" id="IPR006638">
    <property type="entry name" value="Elp3/MiaA/NifB-like_rSAM"/>
</dbReference>
<dbReference type="SFLD" id="SFLDS00029">
    <property type="entry name" value="Radical_SAM"/>
    <property type="match status" value="1"/>
</dbReference>
<dbReference type="Gene3D" id="3.20.20.70">
    <property type="entry name" value="Aldolase class I"/>
    <property type="match status" value="1"/>
</dbReference>
<keyword evidence="2 8" id="KW-0808">Transferase</keyword>
<dbReference type="InterPro" id="IPR007197">
    <property type="entry name" value="rSAM"/>
</dbReference>
<evidence type="ECO:0000256" key="3">
    <source>
        <dbReference type="ARBA" id="ARBA00022691"/>
    </source>
</evidence>
<comment type="subcellular location">
    <subcellularLocation>
        <location evidence="8">Cytoplasm</location>
    </subcellularLocation>
</comment>
<reference evidence="10 11" key="1">
    <citation type="journal article" date="2007" name="Appl. Environ. Microbiol.">
        <title>Isolation of key methanogens for global methane emission from rice paddy fields: a novel isolate affiliated with the clone cluster rice cluster I.</title>
        <authorList>
            <person name="Sakai S."/>
            <person name="Imachi H."/>
            <person name="Sekiguchi Y."/>
            <person name="Ohashi A."/>
            <person name="Harada H."/>
            <person name="Kamagata Y."/>
        </authorList>
    </citation>
    <scope>NUCLEOTIDE SEQUENCE [LARGE SCALE GENOMIC DNA]</scope>
    <source>
        <strain evidence="11">DSM 17711 / JCM 13418 / NBRC 101707 / SANAE</strain>
    </source>
</reference>
<comment type="pathway">
    <text evidence="8">Protein modification; protein lipoylation via endogenous pathway; protein N(6)-(lipoyl)lysine from octanoyl-[acyl-carrier-protein]: step 2/2.</text>
</comment>
<dbReference type="KEGG" id="mpd:MCP_1716"/>
<keyword evidence="11" id="KW-1185">Reference proteome</keyword>
<feature type="binding site" evidence="8">
    <location>
        <position position="71"/>
    </location>
    <ligand>
        <name>[4Fe-4S] cluster</name>
        <dbReference type="ChEBI" id="CHEBI:49883"/>
        <label>2</label>
        <note>4Fe-4S-S-AdoMet</note>
    </ligand>
</feature>
<feature type="binding site" evidence="8">
    <location>
        <position position="38"/>
    </location>
    <ligand>
        <name>[4Fe-4S] cluster</name>
        <dbReference type="ChEBI" id="CHEBI:49883"/>
        <label>1</label>
    </ligand>
</feature>
<dbReference type="InParanoid" id="D1YZB6"/>
<dbReference type="InterPro" id="IPR013785">
    <property type="entry name" value="Aldolase_TIM"/>
</dbReference>
<dbReference type="eggNOG" id="arCOG00660">
    <property type="taxonomic scope" value="Archaea"/>
</dbReference>
<evidence type="ECO:0000313" key="10">
    <source>
        <dbReference type="EMBL" id="BAI61788.1"/>
    </source>
</evidence>
<keyword evidence="6 8" id="KW-0411">Iron-sulfur</keyword>
<dbReference type="NCBIfam" id="TIGR00510">
    <property type="entry name" value="lipA"/>
    <property type="match status" value="1"/>
</dbReference>
<dbReference type="STRING" id="304371.MCP_1716"/>
<dbReference type="EMBL" id="AP011532">
    <property type="protein sequence ID" value="BAI61788.1"/>
    <property type="molecule type" value="Genomic_DNA"/>
</dbReference>
<dbReference type="GO" id="GO:0009249">
    <property type="term" value="P:protein lipoylation"/>
    <property type="evidence" value="ECO:0007669"/>
    <property type="project" value="UniProtKB-UniRule"/>
</dbReference>
<reference evidence="11" key="3">
    <citation type="journal article" date="2011" name="PLoS ONE">
        <title>Genome sequence of a mesophilic hydrogenotrophic methanogen Methanocella paludicola, the first cultivated representative of the order Methanocellales.</title>
        <authorList>
            <person name="Sakai S."/>
            <person name="Takaki Y."/>
            <person name="Shimamura S."/>
            <person name="Sekine M."/>
            <person name="Tajima T."/>
            <person name="Kosugi H."/>
            <person name="Ichikawa N."/>
            <person name="Tasumi E."/>
            <person name="Hiraki A.T."/>
            <person name="Shimizu A."/>
            <person name="Kato Y."/>
            <person name="Nishiko R."/>
            <person name="Mori K."/>
            <person name="Fujita N."/>
            <person name="Imachi H."/>
            <person name="Takai K."/>
        </authorList>
    </citation>
    <scope>NUCLEOTIDE SEQUENCE [LARGE SCALE GENOMIC DNA]</scope>
    <source>
        <strain evidence="11">DSM 17711 / JCM 13418 / NBRC 101707 / SANAE</strain>
    </source>
</reference>
<dbReference type="SFLD" id="SFLDG01058">
    <property type="entry name" value="lipoyl_synthase_like"/>
    <property type="match status" value="1"/>
</dbReference>
<dbReference type="UniPathway" id="UPA00538">
    <property type="reaction ID" value="UER00593"/>
</dbReference>
<keyword evidence="3 8" id="KW-0949">S-adenosyl-L-methionine</keyword>
<name>D1YZB6_METPS</name>
<dbReference type="PROSITE" id="PS51918">
    <property type="entry name" value="RADICAL_SAM"/>
    <property type="match status" value="1"/>
</dbReference>
<dbReference type="SUPFAM" id="SSF102114">
    <property type="entry name" value="Radical SAM enzymes"/>
    <property type="match status" value="1"/>
</dbReference>
<accession>D1YZB6</accession>
<protein>
    <recommendedName>
        <fullName evidence="8">Lipoyl synthase</fullName>
        <ecNumber evidence="8">2.8.1.8</ecNumber>
    </recommendedName>
    <alternativeName>
        <fullName evidence="8">Lip-syn</fullName>
        <shortName evidence="8">LS</shortName>
    </alternativeName>
    <alternativeName>
        <fullName evidence="8">Lipoate synthase</fullName>
    </alternativeName>
    <alternativeName>
        <fullName evidence="8">Lipoic acid synthase</fullName>
    </alternativeName>
    <alternativeName>
        <fullName evidence="8">Sulfur insertion protein LipA</fullName>
    </alternativeName>
</protein>